<evidence type="ECO:0000259" key="3">
    <source>
        <dbReference type="Pfam" id="PF22746"/>
    </source>
</evidence>
<feature type="coiled-coil region" evidence="1">
    <location>
        <begin position="11"/>
        <end position="48"/>
    </location>
</feature>
<proteinExistence type="predicted"/>
<evidence type="ECO:0000313" key="4">
    <source>
        <dbReference type="EMBL" id="MBM7561869.1"/>
    </source>
</evidence>
<keyword evidence="5" id="KW-1185">Reference proteome</keyword>
<dbReference type="InterPro" id="IPR053959">
    <property type="entry name" value="YvlB/LiaX_N"/>
</dbReference>
<protein>
    <submittedName>
        <fullName evidence="4">DUF4097 and DUF4098 domain-containing protein YvlB</fullName>
    </submittedName>
</protein>
<comment type="caution">
    <text evidence="4">The sequence shown here is derived from an EMBL/GenBank/DDBJ whole genome shotgun (WGS) entry which is preliminary data.</text>
</comment>
<feature type="domain" description="DUF4097" evidence="2">
    <location>
        <begin position="58"/>
        <end position="314"/>
    </location>
</feature>
<accession>A0ABS2MR43</accession>
<name>A0ABS2MR43_9FIRM</name>
<dbReference type="Pfam" id="PF22746">
    <property type="entry name" value="SHOCT-like_DUF2089-C"/>
    <property type="match status" value="1"/>
</dbReference>
<dbReference type="Pfam" id="PF13349">
    <property type="entry name" value="DUF4097"/>
    <property type="match status" value="1"/>
</dbReference>
<feature type="domain" description="YvlB/LiaX N-terminal" evidence="3">
    <location>
        <begin position="4"/>
        <end position="32"/>
    </location>
</feature>
<sequence>MNSKLDILKMVESKEISLEKALELLETLEQTEKIEDELREDIIAEEDDESHVEAELVKSIDVALVASQVNIERSNVTEVTVELFDSKTRELVEKPEWLQFYEEAHYFSIKETRTSNFSDVFDFFKGITINGDSGIFINVKLPKDFEIDKGKFSTVSGKISMIGVRGVDLEAKSVSGKIVATDVKAKVIQLKSTSGSIVCDNVSAPKAILSSTSGKIKASGTCAKLESKTVSGSIEISGDDNLKAITAGSVSGKIAVYLPEPEKYNLFFDSLSGTIDASGFAIVEKNVSGKKHISVDNRSQDRFIKASTVSGKIVLDRV</sequence>
<dbReference type="InterPro" id="IPR025164">
    <property type="entry name" value="Toastrack_DUF4097"/>
</dbReference>
<keyword evidence="1" id="KW-0175">Coiled coil</keyword>
<organism evidence="4 5">
    <name type="scientific">Fusibacter tunisiensis</name>
    <dbReference type="NCBI Taxonomy" id="1008308"/>
    <lineage>
        <taxon>Bacteria</taxon>
        <taxon>Bacillati</taxon>
        <taxon>Bacillota</taxon>
        <taxon>Clostridia</taxon>
        <taxon>Eubacteriales</taxon>
        <taxon>Eubacteriales Family XII. Incertae Sedis</taxon>
        <taxon>Fusibacter</taxon>
    </lineage>
</organism>
<reference evidence="4 5" key="1">
    <citation type="submission" date="2021-01" db="EMBL/GenBank/DDBJ databases">
        <title>Genomic Encyclopedia of Type Strains, Phase IV (KMG-IV): sequencing the most valuable type-strain genomes for metagenomic binning, comparative biology and taxonomic classification.</title>
        <authorList>
            <person name="Goeker M."/>
        </authorList>
    </citation>
    <scope>NUCLEOTIDE SEQUENCE [LARGE SCALE GENOMIC DNA]</scope>
    <source>
        <strain evidence="4 5">DSM 24436</strain>
    </source>
</reference>
<evidence type="ECO:0000313" key="5">
    <source>
        <dbReference type="Proteomes" id="UP000767854"/>
    </source>
</evidence>
<gene>
    <name evidence="4" type="ORF">JOC49_001410</name>
</gene>
<dbReference type="Proteomes" id="UP000767854">
    <property type="component" value="Unassembled WGS sequence"/>
</dbReference>
<dbReference type="EMBL" id="JAFBDT010000009">
    <property type="protein sequence ID" value="MBM7561869.1"/>
    <property type="molecule type" value="Genomic_DNA"/>
</dbReference>
<evidence type="ECO:0000256" key="1">
    <source>
        <dbReference type="SAM" id="Coils"/>
    </source>
</evidence>
<dbReference type="RefSeq" id="WP_204663791.1">
    <property type="nucleotide sequence ID" value="NZ_JAFBDT010000009.1"/>
</dbReference>
<evidence type="ECO:0000259" key="2">
    <source>
        <dbReference type="Pfam" id="PF13349"/>
    </source>
</evidence>